<dbReference type="GO" id="GO:0070941">
    <property type="term" value="P:eisosome assembly"/>
    <property type="evidence" value="ECO:0007669"/>
    <property type="project" value="TreeGrafter"/>
</dbReference>
<evidence type="ECO:0000259" key="6">
    <source>
        <dbReference type="Pfam" id="PF01284"/>
    </source>
</evidence>
<dbReference type="InterPro" id="IPR052649">
    <property type="entry name" value="NCE102-like"/>
</dbReference>
<dbReference type="InterPro" id="IPR008253">
    <property type="entry name" value="Marvel"/>
</dbReference>
<dbReference type="Pfam" id="PF01284">
    <property type="entry name" value="MARVEL"/>
    <property type="match status" value="1"/>
</dbReference>
<feature type="transmembrane region" description="Helical" evidence="5">
    <location>
        <begin position="129"/>
        <end position="149"/>
    </location>
</feature>
<name>A0A6A6CA38_ZASCE</name>
<reference evidence="7" key="1">
    <citation type="journal article" date="2020" name="Stud. Mycol.">
        <title>101 Dothideomycetes genomes: a test case for predicting lifestyles and emergence of pathogens.</title>
        <authorList>
            <person name="Haridas S."/>
            <person name="Albert R."/>
            <person name="Binder M."/>
            <person name="Bloem J."/>
            <person name="Labutti K."/>
            <person name="Salamov A."/>
            <person name="Andreopoulos B."/>
            <person name="Baker S."/>
            <person name="Barry K."/>
            <person name="Bills G."/>
            <person name="Bluhm B."/>
            <person name="Cannon C."/>
            <person name="Castanera R."/>
            <person name="Culley D."/>
            <person name="Daum C."/>
            <person name="Ezra D."/>
            <person name="Gonzalez J."/>
            <person name="Henrissat B."/>
            <person name="Kuo A."/>
            <person name="Liang C."/>
            <person name="Lipzen A."/>
            <person name="Lutzoni F."/>
            <person name="Magnuson J."/>
            <person name="Mondo S."/>
            <person name="Nolan M."/>
            <person name="Ohm R."/>
            <person name="Pangilinan J."/>
            <person name="Park H.-J."/>
            <person name="Ramirez L."/>
            <person name="Alfaro M."/>
            <person name="Sun H."/>
            <person name="Tritt A."/>
            <person name="Yoshinaga Y."/>
            <person name="Zwiers L.-H."/>
            <person name="Turgeon B."/>
            <person name="Goodwin S."/>
            <person name="Spatafora J."/>
            <person name="Crous P."/>
            <person name="Grigoriev I."/>
        </authorList>
    </citation>
    <scope>NUCLEOTIDE SEQUENCE</scope>
    <source>
        <strain evidence="7">ATCC 36951</strain>
    </source>
</reference>
<evidence type="ECO:0000256" key="1">
    <source>
        <dbReference type="ARBA" id="ARBA00004141"/>
    </source>
</evidence>
<feature type="domain" description="MARVEL" evidence="6">
    <location>
        <begin position="5"/>
        <end position="141"/>
    </location>
</feature>
<keyword evidence="3 5" id="KW-1133">Transmembrane helix</keyword>
<evidence type="ECO:0000313" key="7">
    <source>
        <dbReference type="EMBL" id="KAF2163683.1"/>
    </source>
</evidence>
<gene>
    <name evidence="7" type="ORF">M409DRAFT_25870</name>
</gene>
<dbReference type="RefSeq" id="XP_033664572.1">
    <property type="nucleotide sequence ID" value="XM_033807864.1"/>
</dbReference>
<accession>A0A6A6CA38</accession>
<feature type="transmembrane region" description="Helical" evidence="5">
    <location>
        <begin position="12"/>
        <end position="33"/>
    </location>
</feature>
<feature type="transmembrane region" description="Helical" evidence="5">
    <location>
        <begin position="39"/>
        <end position="55"/>
    </location>
</feature>
<dbReference type="OrthoDB" id="5423111at2759"/>
<dbReference type="PANTHER" id="PTHR28165:SF1">
    <property type="entry name" value="NON-CLASSICAL EXPORT PROTEIN 2-RELATED"/>
    <property type="match status" value="1"/>
</dbReference>
<feature type="transmembrane region" description="Helical" evidence="5">
    <location>
        <begin position="67"/>
        <end position="89"/>
    </location>
</feature>
<evidence type="ECO:0000256" key="4">
    <source>
        <dbReference type="ARBA" id="ARBA00023136"/>
    </source>
</evidence>
<keyword evidence="2 5" id="KW-0812">Transmembrane</keyword>
<dbReference type="PANTHER" id="PTHR28165">
    <property type="entry name" value="NON-CLASSICAL EXPORT PROTEIN 2-RELATED"/>
    <property type="match status" value="1"/>
</dbReference>
<proteinExistence type="predicted"/>
<comment type="subcellular location">
    <subcellularLocation>
        <location evidence="1">Membrane</location>
        <topology evidence="1">Multi-pass membrane protein</topology>
    </subcellularLocation>
</comment>
<protein>
    <recommendedName>
        <fullName evidence="6">MARVEL domain-containing protein</fullName>
    </recommendedName>
</protein>
<dbReference type="GO" id="GO:0005886">
    <property type="term" value="C:plasma membrane"/>
    <property type="evidence" value="ECO:0007669"/>
    <property type="project" value="TreeGrafter"/>
</dbReference>
<dbReference type="GO" id="GO:0072659">
    <property type="term" value="P:protein localization to plasma membrane"/>
    <property type="evidence" value="ECO:0007669"/>
    <property type="project" value="TreeGrafter"/>
</dbReference>
<keyword evidence="4 5" id="KW-0472">Membrane</keyword>
<sequence>MANIIQLALRTVQFLMALLIMSLIGNAIAMGANSAINDYTMFCAAWAMLFLFYLLPVSFKEDMGIPIATFAIDLLTMLFWFCGAIALAAELHVHSCNNHDYVSTNHVIRGASDQKGACREAQASTAFLWFGWAAFLVSTVLSGLGMRGAGAPRSSGIRRGPAMSQV</sequence>
<dbReference type="EMBL" id="ML993607">
    <property type="protein sequence ID" value="KAF2163683.1"/>
    <property type="molecule type" value="Genomic_DNA"/>
</dbReference>
<evidence type="ECO:0000256" key="2">
    <source>
        <dbReference type="ARBA" id="ARBA00022692"/>
    </source>
</evidence>
<keyword evidence="8" id="KW-1185">Reference proteome</keyword>
<evidence type="ECO:0000256" key="5">
    <source>
        <dbReference type="SAM" id="Phobius"/>
    </source>
</evidence>
<dbReference type="GO" id="GO:0032126">
    <property type="term" value="C:eisosome"/>
    <property type="evidence" value="ECO:0007669"/>
    <property type="project" value="TreeGrafter"/>
</dbReference>
<dbReference type="GeneID" id="54561136"/>
<dbReference type="Proteomes" id="UP000799537">
    <property type="component" value="Unassembled WGS sequence"/>
</dbReference>
<organism evidence="7 8">
    <name type="scientific">Zasmidium cellare ATCC 36951</name>
    <dbReference type="NCBI Taxonomy" id="1080233"/>
    <lineage>
        <taxon>Eukaryota</taxon>
        <taxon>Fungi</taxon>
        <taxon>Dikarya</taxon>
        <taxon>Ascomycota</taxon>
        <taxon>Pezizomycotina</taxon>
        <taxon>Dothideomycetes</taxon>
        <taxon>Dothideomycetidae</taxon>
        <taxon>Mycosphaerellales</taxon>
        <taxon>Mycosphaerellaceae</taxon>
        <taxon>Zasmidium</taxon>
    </lineage>
</organism>
<dbReference type="AlphaFoldDB" id="A0A6A6CA38"/>
<evidence type="ECO:0000256" key="3">
    <source>
        <dbReference type="ARBA" id="ARBA00022989"/>
    </source>
</evidence>
<evidence type="ECO:0000313" key="8">
    <source>
        <dbReference type="Proteomes" id="UP000799537"/>
    </source>
</evidence>